<evidence type="ECO:0000313" key="2">
    <source>
        <dbReference type="Proteomes" id="UP000663855"/>
    </source>
</evidence>
<name>A0A815B0H6_9BILA</name>
<organism evidence="1 2">
    <name type="scientific">Rotaria magnacalcarata</name>
    <dbReference type="NCBI Taxonomy" id="392030"/>
    <lineage>
        <taxon>Eukaryota</taxon>
        <taxon>Metazoa</taxon>
        <taxon>Spiralia</taxon>
        <taxon>Gnathifera</taxon>
        <taxon>Rotifera</taxon>
        <taxon>Eurotatoria</taxon>
        <taxon>Bdelloidea</taxon>
        <taxon>Philodinida</taxon>
        <taxon>Philodinidae</taxon>
        <taxon>Rotaria</taxon>
    </lineage>
</organism>
<reference evidence="1" key="1">
    <citation type="submission" date="2021-02" db="EMBL/GenBank/DDBJ databases">
        <authorList>
            <person name="Nowell W R."/>
        </authorList>
    </citation>
    <scope>NUCLEOTIDE SEQUENCE</scope>
</reference>
<comment type="caution">
    <text evidence="1">The sequence shown here is derived from an EMBL/GenBank/DDBJ whole genome shotgun (WGS) entry which is preliminary data.</text>
</comment>
<gene>
    <name evidence="1" type="ORF">CJN711_LOCUS15157</name>
</gene>
<proteinExistence type="predicted"/>
<sequence>MGTVAVRFYRNTNDVFKGNLLFHIRSLQYVDSTNQGATMRFAMCERPGFTGDLCDARGSIIIQVSNAALAINFSKTLALPEISVMHEIPHPHQQQQQQQQLYLVTHA</sequence>
<evidence type="ECO:0000313" key="1">
    <source>
        <dbReference type="EMBL" id="CAF1264537.1"/>
    </source>
</evidence>
<dbReference type="Proteomes" id="UP000663855">
    <property type="component" value="Unassembled WGS sequence"/>
</dbReference>
<dbReference type="EMBL" id="CAJNOV010006945">
    <property type="protein sequence ID" value="CAF1264537.1"/>
    <property type="molecule type" value="Genomic_DNA"/>
</dbReference>
<protein>
    <submittedName>
        <fullName evidence="1">Uncharacterized protein</fullName>
    </submittedName>
</protein>
<dbReference type="AlphaFoldDB" id="A0A815B0H6"/>
<accession>A0A815B0H6</accession>